<keyword evidence="4" id="KW-1185">Reference proteome</keyword>
<feature type="coiled-coil region" evidence="1">
    <location>
        <begin position="114"/>
        <end position="141"/>
    </location>
</feature>
<comment type="caution">
    <text evidence="3">The sequence shown here is derived from an EMBL/GenBank/DDBJ whole genome shotgun (WGS) entry which is preliminary data.</text>
</comment>
<evidence type="ECO:0000256" key="2">
    <source>
        <dbReference type="SAM" id="MobiDB-lite"/>
    </source>
</evidence>
<evidence type="ECO:0000256" key="1">
    <source>
        <dbReference type="SAM" id="Coils"/>
    </source>
</evidence>
<evidence type="ECO:0000313" key="3">
    <source>
        <dbReference type="EMBL" id="GMH83769.1"/>
    </source>
</evidence>
<reference evidence="4" key="1">
    <citation type="journal article" date="2023" name="Commun. Biol.">
        <title>Genome analysis of Parmales, the sister group of diatoms, reveals the evolutionary specialization of diatoms from phago-mixotrophs to photoautotrophs.</title>
        <authorList>
            <person name="Ban H."/>
            <person name="Sato S."/>
            <person name="Yoshikawa S."/>
            <person name="Yamada K."/>
            <person name="Nakamura Y."/>
            <person name="Ichinomiya M."/>
            <person name="Sato N."/>
            <person name="Blanc-Mathieu R."/>
            <person name="Endo H."/>
            <person name="Kuwata A."/>
            <person name="Ogata H."/>
        </authorList>
    </citation>
    <scope>NUCLEOTIDE SEQUENCE [LARGE SCALE GENOMIC DNA]</scope>
    <source>
        <strain evidence="4">NIES 3701</strain>
    </source>
</reference>
<name>A0A9W7BC28_9STRA</name>
<keyword evidence="1" id="KW-0175">Coiled coil</keyword>
<dbReference type="OrthoDB" id="10598306at2759"/>
<organism evidence="3 4">
    <name type="scientific">Triparma strigata</name>
    <dbReference type="NCBI Taxonomy" id="1606541"/>
    <lineage>
        <taxon>Eukaryota</taxon>
        <taxon>Sar</taxon>
        <taxon>Stramenopiles</taxon>
        <taxon>Ochrophyta</taxon>
        <taxon>Bolidophyceae</taxon>
        <taxon>Parmales</taxon>
        <taxon>Triparmaceae</taxon>
        <taxon>Triparma</taxon>
    </lineage>
</organism>
<protein>
    <submittedName>
        <fullName evidence="3">Uncharacterized protein</fullName>
    </submittedName>
</protein>
<feature type="region of interest" description="Disordered" evidence="2">
    <location>
        <begin position="27"/>
        <end position="60"/>
    </location>
</feature>
<dbReference type="EMBL" id="BRXY01000285">
    <property type="protein sequence ID" value="GMH83769.1"/>
    <property type="molecule type" value="Genomic_DNA"/>
</dbReference>
<gene>
    <name evidence="3" type="ORF">TrST_g4910</name>
</gene>
<feature type="region of interest" description="Disordered" evidence="2">
    <location>
        <begin position="298"/>
        <end position="324"/>
    </location>
</feature>
<sequence>MSQSAVAQDVAQDVALNYEQWSEIYTEQQNNSNSNNNSNNNSKKKKTNRTKTNNNNNDNELTAIQNRVNTTMSSMMAKLRLHAEEKKSLTATITSLSSQVQSLQSSLQSRISEVDSLKQSVSELESNNSTLQSDNASLILEVERNNLLIQELDDEATSALSTPPDPSLIESLHSQISELKSSLNLSLAQQATCLSSLESQSQHSQDLENSNIILTSDLRKCQNEITELKKGKGMERMEAVNRNLNKGFYVREMAMREEIKSHSLLTSHLQSQKELALEELKRLTQGMCELMVGFEGGGLGGGEEVEGGELDVLGEEEEEEEEEA</sequence>
<evidence type="ECO:0000313" key="4">
    <source>
        <dbReference type="Proteomes" id="UP001165085"/>
    </source>
</evidence>
<dbReference type="AlphaFoldDB" id="A0A9W7BC28"/>
<dbReference type="Proteomes" id="UP001165085">
    <property type="component" value="Unassembled WGS sequence"/>
</dbReference>
<feature type="compositionally biased region" description="Acidic residues" evidence="2">
    <location>
        <begin position="303"/>
        <end position="324"/>
    </location>
</feature>
<proteinExistence type="predicted"/>
<accession>A0A9W7BC28</accession>
<feature type="compositionally biased region" description="Low complexity" evidence="2">
    <location>
        <begin position="30"/>
        <end position="41"/>
    </location>
</feature>